<reference evidence="2 3" key="1">
    <citation type="submission" date="2018-08" db="EMBL/GenBank/DDBJ databases">
        <title>Murine metabolic-syndrome-specific gut microbial biobank.</title>
        <authorList>
            <person name="Liu C."/>
        </authorList>
    </citation>
    <scope>NUCLEOTIDE SEQUENCE [LARGE SCALE GENOMIC DNA]</scope>
    <source>
        <strain evidence="2 3">28</strain>
    </source>
</reference>
<protein>
    <recommendedName>
        <fullName evidence="4">Fibronectin type-III domain-containing protein</fullName>
    </recommendedName>
</protein>
<gene>
    <name evidence="2" type="ORF">D0435_08285</name>
</gene>
<dbReference type="EMBL" id="QXWK01000014">
    <property type="protein sequence ID" value="NBH61647.1"/>
    <property type="molecule type" value="Genomic_DNA"/>
</dbReference>
<comment type="caution">
    <text evidence="2">The sequence shown here is derived from an EMBL/GenBank/DDBJ whole genome shotgun (WGS) entry which is preliminary data.</text>
</comment>
<name>A0A845QLS1_9FIRM</name>
<proteinExistence type="predicted"/>
<dbReference type="RefSeq" id="WP_160201934.1">
    <property type="nucleotide sequence ID" value="NZ_QXWK01000014.1"/>
</dbReference>
<evidence type="ECO:0000313" key="2">
    <source>
        <dbReference type="EMBL" id="NBH61647.1"/>
    </source>
</evidence>
<feature type="chain" id="PRO_5032336107" description="Fibronectin type-III domain-containing protein" evidence="1">
    <location>
        <begin position="29"/>
        <end position="359"/>
    </location>
</feature>
<keyword evidence="1" id="KW-0732">Signal</keyword>
<evidence type="ECO:0000256" key="1">
    <source>
        <dbReference type="SAM" id="SignalP"/>
    </source>
</evidence>
<dbReference type="Gene3D" id="2.60.40.10">
    <property type="entry name" value="Immunoglobulins"/>
    <property type="match status" value="1"/>
</dbReference>
<keyword evidence="3" id="KW-1185">Reference proteome</keyword>
<feature type="signal peptide" evidence="1">
    <location>
        <begin position="1"/>
        <end position="28"/>
    </location>
</feature>
<dbReference type="Gene3D" id="2.170.130.30">
    <property type="match status" value="1"/>
</dbReference>
<sequence length="359" mass="38519">MKRKLVSLLLVLTLVVSSAAAMSCVSWAAEKTATVYVTVSNCGDVAVTENGEPMADVAVKVAADATVDEVMKAFHDAYCKDGYKMEEGNWGPFVSKLWGVETTNTLFFVNDTALVETIPNVKIKDGDRIVASINADGDHFSDYYTYFSQKKADITTGEDLSLTLKGYSGMMGGEAAAIANVQLGVVTDKGFVALEGVVTDDAGNAVIKMDPAQFEVGKTYVISAKGIVPTTASDWNTGETFDVDAPTIAPVCKVTVQSKIAAGVKATKITSVKATASKGKVALAWKKSVGYKVDGYQVYRSTKKSSGFTKMFTTKAKSYKNTKSLKKGTRYYYKVRGYRAVDGKTVYTNWSDTVSAVAK</sequence>
<dbReference type="AlphaFoldDB" id="A0A845QLS1"/>
<dbReference type="SUPFAM" id="SSF49265">
    <property type="entry name" value="Fibronectin type III"/>
    <property type="match status" value="1"/>
</dbReference>
<evidence type="ECO:0008006" key="4">
    <source>
        <dbReference type="Google" id="ProtNLM"/>
    </source>
</evidence>
<accession>A0A845QLS1</accession>
<dbReference type="Proteomes" id="UP000446866">
    <property type="component" value="Unassembled WGS sequence"/>
</dbReference>
<dbReference type="InterPro" id="IPR036116">
    <property type="entry name" value="FN3_sf"/>
</dbReference>
<organism evidence="2 3">
    <name type="scientific">Anaerotruncus colihominis</name>
    <dbReference type="NCBI Taxonomy" id="169435"/>
    <lineage>
        <taxon>Bacteria</taxon>
        <taxon>Bacillati</taxon>
        <taxon>Bacillota</taxon>
        <taxon>Clostridia</taxon>
        <taxon>Eubacteriales</taxon>
        <taxon>Oscillospiraceae</taxon>
        <taxon>Anaerotruncus</taxon>
    </lineage>
</organism>
<dbReference type="InterPro" id="IPR013783">
    <property type="entry name" value="Ig-like_fold"/>
</dbReference>
<evidence type="ECO:0000313" key="3">
    <source>
        <dbReference type="Proteomes" id="UP000446866"/>
    </source>
</evidence>
<dbReference type="PROSITE" id="PS51257">
    <property type="entry name" value="PROKAR_LIPOPROTEIN"/>
    <property type="match status" value="1"/>
</dbReference>